<reference evidence="2" key="1">
    <citation type="journal article" date="2023" name="Science">
        <title>Genome structures resolve the early diversification of teleost fishes.</title>
        <authorList>
            <person name="Parey E."/>
            <person name="Louis A."/>
            <person name="Montfort J."/>
            <person name="Bouchez O."/>
            <person name="Roques C."/>
            <person name="Iampietro C."/>
            <person name="Lluch J."/>
            <person name="Castinel A."/>
            <person name="Donnadieu C."/>
            <person name="Desvignes T."/>
            <person name="Floi Bucao C."/>
            <person name="Jouanno E."/>
            <person name="Wen M."/>
            <person name="Mejri S."/>
            <person name="Dirks R."/>
            <person name="Jansen H."/>
            <person name="Henkel C."/>
            <person name="Chen W.J."/>
            <person name="Zahm M."/>
            <person name="Cabau C."/>
            <person name="Klopp C."/>
            <person name="Thompson A.W."/>
            <person name="Robinson-Rechavi M."/>
            <person name="Braasch I."/>
            <person name="Lecointre G."/>
            <person name="Bobe J."/>
            <person name="Postlethwait J.H."/>
            <person name="Berthelot C."/>
            <person name="Roest Crollius H."/>
            <person name="Guiguen Y."/>
        </authorList>
    </citation>
    <scope>NUCLEOTIDE SEQUENCE</scope>
    <source>
        <strain evidence="2">NC1722</strain>
    </source>
</reference>
<proteinExistence type="predicted"/>
<gene>
    <name evidence="2" type="ORF">AAFF_G00166810</name>
</gene>
<dbReference type="EMBL" id="JAINUG010000223">
    <property type="protein sequence ID" value="KAJ8386732.1"/>
    <property type="molecule type" value="Genomic_DNA"/>
</dbReference>
<feature type="compositionally biased region" description="Basic and acidic residues" evidence="1">
    <location>
        <begin position="51"/>
        <end position="62"/>
    </location>
</feature>
<keyword evidence="3" id="KW-1185">Reference proteome</keyword>
<evidence type="ECO:0000313" key="3">
    <source>
        <dbReference type="Proteomes" id="UP001221898"/>
    </source>
</evidence>
<name>A0AAD7RMA0_9TELE</name>
<comment type="caution">
    <text evidence="2">The sequence shown here is derived from an EMBL/GenBank/DDBJ whole genome shotgun (WGS) entry which is preliminary data.</text>
</comment>
<dbReference type="AlphaFoldDB" id="A0AAD7RMA0"/>
<feature type="region of interest" description="Disordered" evidence="1">
    <location>
        <begin position="31"/>
        <end position="101"/>
    </location>
</feature>
<sequence>MKPVGHPLFENEPPFCLVAMAARRALGLLNAPLSRNGGKDDSDLINPAIKRPADAEPNERRRSPSGPMGREASEALEPPLSEKGGSKRGRAEGRALYPGCR</sequence>
<accession>A0AAD7RMA0</accession>
<evidence type="ECO:0000313" key="2">
    <source>
        <dbReference type="EMBL" id="KAJ8386732.1"/>
    </source>
</evidence>
<evidence type="ECO:0000256" key="1">
    <source>
        <dbReference type="SAM" id="MobiDB-lite"/>
    </source>
</evidence>
<protein>
    <submittedName>
        <fullName evidence="2">Uncharacterized protein</fullName>
    </submittedName>
</protein>
<dbReference type="Proteomes" id="UP001221898">
    <property type="component" value="Unassembled WGS sequence"/>
</dbReference>
<organism evidence="2 3">
    <name type="scientific">Aldrovandia affinis</name>
    <dbReference type="NCBI Taxonomy" id="143900"/>
    <lineage>
        <taxon>Eukaryota</taxon>
        <taxon>Metazoa</taxon>
        <taxon>Chordata</taxon>
        <taxon>Craniata</taxon>
        <taxon>Vertebrata</taxon>
        <taxon>Euteleostomi</taxon>
        <taxon>Actinopterygii</taxon>
        <taxon>Neopterygii</taxon>
        <taxon>Teleostei</taxon>
        <taxon>Notacanthiformes</taxon>
        <taxon>Halosauridae</taxon>
        <taxon>Aldrovandia</taxon>
    </lineage>
</organism>